<evidence type="ECO:0008006" key="4">
    <source>
        <dbReference type="Google" id="ProtNLM"/>
    </source>
</evidence>
<feature type="signal peptide" evidence="1">
    <location>
        <begin position="1"/>
        <end position="21"/>
    </location>
</feature>
<accession>I4BA44</accession>
<reference evidence="2 3" key="1">
    <citation type="submission" date="2012-06" db="EMBL/GenBank/DDBJ databases">
        <title>The complete chromosome of genome of Turneriella parva DSM 21527.</title>
        <authorList>
            <consortium name="US DOE Joint Genome Institute (JGI-PGF)"/>
            <person name="Lucas S."/>
            <person name="Han J."/>
            <person name="Lapidus A."/>
            <person name="Bruce D."/>
            <person name="Goodwin L."/>
            <person name="Pitluck S."/>
            <person name="Peters L."/>
            <person name="Kyrpides N."/>
            <person name="Mavromatis K."/>
            <person name="Ivanova N."/>
            <person name="Mikhailova N."/>
            <person name="Chertkov O."/>
            <person name="Detter J.C."/>
            <person name="Tapia R."/>
            <person name="Han C."/>
            <person name="Land M."/>
            <person name="Hauser L."/>
            <person name="Markowitz V."/>
            <person name="Cheng J.-F."/>
            <person name="Hugenholtz P."/>
            <person name="Woyke T."/>
            <person name="Wu D."/>
            <person name="Gronow S."/>
            <person name="Wellnitz S."/>
            <person name="Brambilla E."/>
            <person name="Klenk H.-P."/>
            <person name="Eisen J.A."/>
        </authorList>
    </citation>
    <scope>NUCLEOTIDE SEQUENCE [LARGE SCALE GENOMIC DNA]</scope>
    <source>
        <strain evidence="3">ATCC BAA-1111 / DSM 21527 / NCTC 11395 / H</strain>
    </source>
</reference>
<organism evidence="2 3">
    <name type="scientific">Turneriella parva (strain ATCC BAA-1111 / DSM 21527 / NCTC 11395 / H)</name>
    <name type="common">Leptospira parva</name>
    <dbReference type="NCBI Taxonomy" id="869212"/>
    <lineage>
        <taxon>Bacteria</taxon>
        <taxon>Pseudomonadati</taxon>
        <taxon>Spirochaetota</taxon>
        <taxon>Spirochaetia</taxon>
        <taxon>Leptospirales</taxon>
        <taxon>Leptospiraceae</taxon>
        <taxon>Turneriella</taxon>
    </lineage>
</organism>
<keyword evidence="3" id="KW-1185">Reference proteome</keyword>
<protein>
    <recommendedName>
        <fullName evidence="4">CHASE2 domain-containing protein</fullName>
    </recommendedName>
</protein>
<dbReference type="KEGG" id="tpx:Turpa_3514"/>
<evidence type="ECO:0000256" key="1">
    <source>
        <dbReference type="SAM" id="SignalP"/>
    </source>
</evidence>
<dbReference type="RefSeq" id="WP_014804633.1">
    <property type="nucleotide sequence ID" value="NC_018020.1"/>
</dbReference>
<evidence type="ECO:0000313" key="2">
    <source>
        <dbReference type="EMBL" id="AFM14151.1"/>
    </source>
</evidence>
<gene>
    <name evidence="2" type="ordered locus">Turpa_3514</name>
</gene>
<dbReference type="AlphaFoldDB" id="I4BA44"/>
<sequence length="265" mass="30154">MKLTFLKAPTLLALMISTLAAKPIKPQDIIIVEITSQDVGVRLKSVEEYDTNRLVRHAFRTASAEFLRRAQGKSKFILIDMWYPDLLEMPSDESLLAALKLSPRITFASGGPHNQRFEKSLSHFAEAIPEMGHILLNAEDPSVFFFFPTLCTEDSDWPANKHPCPVKFQQKHIALLAAEKYLGIELSFEPGSIFWVPRNEFKRFHRITYSSFKKNPKVIDNKLVILISKPFPHTDMFDIPGRGRISGSEILAMMIVFYSQDLSAK</sequence>
<feature type="chain" id="PRO_5003686074" description="CHASE2 domain-containing protein" evidence="1">
    <location>
        <begin position="22"/>
        <end position="265"/>
    </location>
</feature>
<dbReference type="HOGENOM" id="CLU_1049471_0_0_12"/>
<proteinExistence type="predicted"/>
<dbReference type="EMBL" id="CP002959">
    <property type="protein sequence ID" value="AFM14151.1"/>
    <property type="molecule type" value="Genomic_DNA"/>
</dbReference>
<dbReference type="Proteomes" id="UP000006048">
    <property type="component" value="Chromosome"/>
</dbReference>
<evidence type="ECO:0000313" key="3">
    <source>
        <dbReference type="Proteomes" id="UP000006048"/>
    </source>
</evidence>
<name>I4BA44_TURPD</name>
<keyword evidence="1" id="KW-0732">Signal</keyword>
<dbReference type="STRING" id="869212.Turpa_3514"/>